<feature type="transmembrane region" description="Helical" evidence="8">
    <location>
        <begin position="371"/>
        <end position="395"/>
    </location>
</feature>
<feature type="transmembrane region" description="Helical" evidence="8">
    <location>
        <begin position="56"/>
        <end position="78"/>
    </location>
</feature>
<evidence type="ECO:0000259" key="9">
    <source>
        <dbReference type="PROSITE" id="PS50850"/>
    </source>
</evidence>
<dbReference type="InterPro" id="IPR036259">
    <property type="entry name" value="MFS_trans_sf"/>
</dbReference>
<name>A0A3M2HQ17_9GAMM</name>
<comment type="subcellular location">
    <subcellularLocation>
        <location evidence="1">Cell membrane</location>
        <topology evidence="1">Multi-pass membrane protein</topology>
    </subcellularLocation>
</comment>
<evidence type="ECO:0000256" key="6">
    <source>
        <dbReference type="ARBA" id="ARBA00022989"/>
    </source>
</evidence>
<feature type="domain" description="Major facilitator superfamily (MFS) profile" evidence="9">
    <location>
        <begin position="18"/>
        <end position="427"/>
    </location>
</feature>
<feature type="transmembrane region" description="Helical" evidence="8">
    <location>
        <begin position="247"/>
        <end position="266"/>
    </location>
</feature>
<evidence type="ECO:0000313" key="11">
    <source>
        <dbReference type="Proteomes" id="UP000269774"/>
    </source>
</evidence>
<keyword evidence="4 8" id="KW-0812">Transmembrane</keyword>
<evidence type="ECO:0000256" key="3">
    <source>
        <dbReference type="ARBA" id="ARBA00022475"/>
    </source>
</evidence>
<keyword evidence="2" id="KW-0813">Transport</keyword>
<gene>
    <name evidence="10" type="ORF">EA797_03375</name>
</gene>
<evidence type="ECO:0000256" key="1">
    <source>
        <dbReference type="ARBA" id="ARBA00004651"/>
    </source>
</evidence>
<proteinExistence type="predicted"/>
<evidence type="ECO:0000256" key="7">
    <source>
        <dbReference type="ARBA" id="ARBA00023136"/>
    </source>
</evidence>
<dbReference type="InterPro" id="IPR051084">
    <property type="entry name" value="H+-coupled_symporters"/>
</dbReference>
<dbReference type="AlphaFoldDB" id="A0A3M2HQ17"/>
<feature type="transmembrane region" description="Helical" evidence="8">
    <location>
        <begin position="190"/>
        <end position="209"/>
    </location>
</feature>
<dbReference type="Pfam" id="PF07690">
    <property type="entry name" value="MFS_1"/>
    <property type="match status" value="1"/>
</dbReference>
<dbReference type="GO" id="GO:0015293">
    <property type="term" value="F:symporter activity"/>
    <property type="evidence" value="ECO:0007669"/>
    <property type="project" value="UniProtKB-KW"/>
</dbReference>
<dbReference type="PROSITE" id="PS50850">
    <property type="entry name" value="MFS"/>
    <property type="match status" value="1"/>
</dbReference>
<feature type="transmembrane region" description="Helical" evidence="8">
    <location>
        <begin position="117"/>
        <end position="144"/>
    </location>
</feature>
<dbReference type="RefSeq" id="WP_122163765.1">
    <property type="nucleotide sequence ID" value="NZ_JAMOIB010000008.1"/>
</dbReference>
<dbReference type="GO" id="GO:0005886">
    <property type="term" value="C:plasma membrane"/>
    <property type="evidence" value="ECO:0007669"/>
    <property type="project" value="UniProtKB-SubCell"/>
</dbReference>
<feature type="transmembrane region" description="Helical" evidence="8">
    <location>
        <begin position="90"/>
        <end position="111"/>
    </location>
</feature>
<feature type="transmembrane region" description="Helical" evidence="8">
    <location>
        <begin position="278"/>
        <end position="302"/>
    </location>
</feature>
<comment type="caution">
    <text evidence="10">The sequence shown here is derived from an EMBL/GenBank/DDBJ whole genome shotgun (WGS) entry which is preliminary data.</text>
</comment>
<evidence type="ECO:0000256" key="2">
    <source>
        <dbReference type="ARBA" id="ARBA00022448"/>
    </source>
</evidence>
<keyword evidence="6 8" id="KW-1133">Transmembrane helix</keyword>
<evidence type="ECO:0000313" key="10">
    <source>
        <dbReference type="EMBL" id="RMH91801.1"/>
    </source>
</evidence>
<accession>A0A3M2HQ17</accession>
<feature type="transmembrane region" description="Helical" evidence="8">
    <location>
        <begin position="401"/>
        <end position="422"/>
    </location>
</feature>
<dbReference type="Pfam" id="PF00083">
    <property type="entry name" value="Sugar_tr"/>
    <property type="match status" value="1"/>
</dbReference>
<keyword evidence="7 8" id="KW-0472">Membrane</keyword>
<dbReference type="SUPFAM" id="SSF103473">
    <property type="entry name" value="MFS general substrate transporter"/>
    <property type="match status" value="1"/>
</dbReference>
<dbReference type="InterPro" id="IPR020846">
    <property type="entry name" value="MFS_dom"/>
</dbReference>
<organism evidence="10 11">
    <name type="scientific">Stutzerimonas zhaodongensis</name>
    <dbReference type="NCBI Taxonomy" id="1176257"/>
    <lineage>
        <taxon>Bacteria</taxon>
        <taxon>Pseudomonadati</taxon>
        <taxon>Pseudomonadota</taxon>
        <taxon>Gammaproteobacteria</taxon>
        <taxon>Pseudomonadales</taxon>
        <taxon>Pseudomonadaceae</taxon>
        <taxon>Stutzerimonas</taxon>
    </lineage>
</organism>
<dbReference type="Gene3D" id="1.20.1250.20">
    <property type="entry name" value="MFS general substrate transporter like domains"/>
    <property type="match status" value="2"/>
</dbReference>
<dbReference type="Proteomes" id="UP000269774">
    <property type="component" value="Unassembled WGS sequence"/>
</dbReference>
<dbReference type="OrthoDB" id="3690818at2"/>
<keyword evidence="11" id="KW-1185">Reference proteome</keyword>
<reference evidence="10 11" key="1">
    <citation type="submission" date="2018-10" db="EMBL/GenBank/DDBJ databases">
        <title>Pseudomonas zhaodongensis NEAU-ST5-21(T) genome.</title>
        <authorList>
            <person name="Peng J."/>
            <person name="Liu Z.-P."/>
        </authorList>
    </citation>
    <scope>NUCLEOTIDE SEQUENCE [LARGE SCALE GENOMIC DNA]</scope>
    <source>
        <strain evidence="10 11">NEAU-ST5-21</strain>
    </source>
</reference>
<protein>
    <submittedName>
        <fullName evidence="10">MFS transporter</fullName>
    </submittedName>
</protein>
<keyword evidence="3" id="KW-1003">Cell membrane</keyword>
<evidence type="ECO:0000256" key="4">
    <source>
        <dbReference type="ARBA" id="ARBA00022692"/>
    </source>
</evidence>
<feature type="transmembrane region" description="Helical" evidence="8">
    <location>
        <begin position="309"/>
        <end position="327"/>
    </location>
</feature>
<dbReference type="FunFam" id="1.20.1250.20:FF:000001">
    <property type="entry name" value="Dicarboxylate MFS transporter"/>
    <property type="match status" value="1"/>
</dbReference>
<evidence type="ECO:0000256" key="5">
    <source>
        <dbReference type="ARBA" id="ARBA00022847"/>
    </source>
</evidence>
<dbReference type="PANTHER" id="PTHR43528:SF1">
    <property type="entry name" value="ALPHA-KETOGLUTARATE PERMEASE"/>
    <property type="match status" value="1"/>
</dbReference>
<feature type="transmembrane region" description="Helical" evidence="8">
    <location>
        <begin position="156"/>
        <end position="178"/>
    </location>
</feature>
<dbReference type="InterPro" id="IPR011701">
    <property type="entry name" value="MFS"/>
</dbReference>
<evidence type="ECO:0000256" key="8">
    <source>
        <dbReference type="SAM" id="Phobius"/>
    </source>
</evidence>
<feature type="transmembrane region" description="Helical" evidence="8">
    <location>
        <begin position="333"/>
        <end position="359"/>
    </location>
</feature>
<feature type="transmembrane region" description="Helical" evidence="8">
    <location>
        <begin position="18"/>
        <end position="44"/>
    </location>
</feature>
<sequence>MTDTTPSTPVEPKTLRRVVIAASVGNFVEWFDFALYGFFATLIAELFFPSESAGTALLKTFAVFAVAFAFRPLGGVFFGQLGDRIGRKRTLALTIFIMAGATTLIGLLPTYATAGIWAPLLLTVIRCAQGFSAGGEYAGACAYVMEHCPDDKRGRLGSYVPVSTFLAFASAAMIAYLFNTALSAEALAAWGWRVPFIIAAPLGLIGFYLRLRLDETPAFQALEDNHQVPHSPLRETLHLQGRSMCKLGAFISLTALAFYTFTTYFSTYLQQAGGFSRAAALLISLITLFAAAAACPLIGIVTDRIGRRATMCIAAGVLAVGVYPALMMAGSGVFAMALLGSLLLGLGAVICNVVTAPLLSEVFPTRTRYTASAITYNMAYTIFGGTAPFVATWLINTTGNNMAPAVYLIVIAIMGLVGGLSLPETSKIALGKAGISPTPVPLAVPITDLR</sequence>
<dbReference type="InterPro" id="IPR005828">
    <property type="entry name" value="MFS_sugar_transport-like"/>
</dbReference>
<keyword evidence="5" id="KW-0769">Symport</keyword>
<dbReference type="PANTHER" id="PTHR43528">
    <property type="entry name" value="ALPHA-KETOGLUTARATE PERMEASE"/>
    <property type="match status" value="1"/>
</dbReference>
<dbReference type="EMBL" id="RFFM01000001">
    <property type="protein sequence ID" value="RMH91801.1"/>
    <property type="molecule type" value="Genomic_DNA"/>
</dbReference>